<feature type="domain" description="Polymerase nucleotidyl transferase" evidence="10">
    <location>
        <begin position="11"/>
        <end position="94"/>
    </location>
</feature>
<evidence type="ECO:0000256" key="9">
    <source>
        <dbReference type="ARBA" id="ARBA00038276"/>
    </source>
</evidence>
<dbReference type="AlphaFoldDB" id="A0A1E3XFH2"/>
<keyword evidence="3" id="KW-0808">Transferase</keyword>
<dbReference type="EMBL" id="MAYW01000008">
    <property type="protein sequence ID" value="ODS34348.1"/>
    <property type="molecule type" value="Genomic_DNA"/>
</dbReference>
<evidence type="ECO:0000256" key="3">
    <source>
        <dbReference type="ARBA" id="ARBA00022679"/>
    </source>
</evidence>
<keyword evidence="2" id="KW-1277">Toxin-antitoxin system</keyword>
<dbReference type="PATRIC" id="fig|1872076.5.peg.546"/>
<comment type="similarity">
    <text evidence="9">Belongs to the MntA antitoxin family.</text>
</comment>
<keyword evidence="4" id="KW-0548">Nucleotidyltransferase</keyword>
<comment type="cofactor">
    <cofactor evidence="1">
        <name>Mg(2+)</name>
        <dbReference type="ChEBI" id="CHEBI:18420"/>
    </cofactor>
</comment>
<keyword evidence="6" id="KW-0547">Nucleotide-binding</keyword>
<dbReference type="GO" id="GO:0046872">
    <property type="term" value="F:metal ion binding"/>
    <property type="evidence" value="ECO:0007669"/>
    <property type="project" value="UniProtKB-KW"/>
</dbReference>
<evidence type="ECO:0000313" key="11">
    <source>
        <dbReference type="EMBL" id="ODS34348.1"/>
    </source>
</evidence>
<dbReference type="SUPFAM" id="SSF81301">
    <property type="entry name" value="Nucleotidyltransferase"/>
    <property type="match status" value="1"/>
</dbReference>
<evidence type="ECO:0000256" key="8">
    <source>
        <dbReference type="ARBA" id="ARBA00022842"/>
    </source>
</evidence>
<evidence type="ECO:0000256" key="5">
    <source>
        <dbReference type="ARBA" id="ARBA00022723"/>
    </source>
</evidence>
<evidence type="ECO:0000256" key="6">
    <source>
        <dbReference type="ARBA" id="ARBA00022741"/>
    </source>
</evidence>
<evidence type="ECO:0000256" key="1">
    <source>
        <dbReference type="ARBA" id="ARBA00001946"/>
    </source>
</evidence>
<evidence type="ECO:0000256" key="4">
    <source>
        <dbReference type="ARBA" id="ARBA00022695"/>
    </source>
</evidence>
<dbReference type="PANTHER" id="PTHR33571:SF19">
    <property type="entry name" value="PROTEIN ADENYLYLTRANSFERASE MJ0128-RELATED"/>
    <property type="match status" value="1"/>
</dbReference>
<keyword evidence="7" id="KW-0067">ATP-binding</keyword>
<dbReference type="GO" id="GO:0005524">
    <property type="term" value="F:ATP binding"/>
    <property type="evidence" value="ECO:0007669"/>
    <property type="project" value="UniProtKB-KW"/>
</dbReference>
<organism evidence="11 12">
    <name type="scientific">Candidatus Scalindua rubra</name>
    <dbReference type="NCBI Taxonomy" id="1872076"/>
    <lineage>
        <taxon>Bacteria</taxon>
        <taxon>Pseudomonadati</taxon>
        <taxon>Planctomycetota</taxon>
        <taxon>Candidatus Brocadiia</taxon>
        <taxon>Candidatus Brocadiales</taxon>
        <taxon>Candidatus Scalinduaceae</taxon>
        <taxon>Candidatus Scalindua</taxon>
    </lineage>
</organism>
<evidence type="ECO:0000256" key="2">
    <source>
        <dbReference type="ARBA" id="ARBA00022649"/>
    </source>
</evidence>
<dbReference type="InterPro" id="IPR052038">
    <property type="entry name" value="Type-VII_TA_antitoxin"/>
</dbReference>
<dbReference type="Proteomes" id="UP000094056">
    <property type="component" value="Unassembled WGS sequence"/>
</dbReference>
<keyword evidence="8" id="KW-0460">Magnesium</keyword>
<protein>
    <recommendedName>
        <fullName evidence="10">Polymerase nucleotidyl transferase domain-containing protein</fullName>
    </recommendedName>
</protein>
<comment type="caution">
    <text evidence="11">The sequence shown here is derived from an EMBL/GenBank/DDBJ whole genome shotgun (WGS) entry which is preliminary data.</text>
</comment>
<keyword evidence="5" id="KW-0479">Metal-binding</keyword>
<gene>
    <name evidence="11" type="ORF">SCARUB_00479</name>
</gene>
<sequence>MSEIEGIKSKIRKIMPILRDKYKIKMIGVFGSYIRGEQKKRSDIDILVEFYEAIDLFTFVELEEFLSEALGIKVDLVMKDTLKHRIRDGILNEVVMV</sequence>
<dbReference type="Pfam" id="PF01909">
    <property type="entry name" value="NTP_transf_2"/>
    <property type="match status" value="1"/>
</dbReference>
<reference evidence="11 12" key="1">
    <citation type="submission" date="2016-07" db="EMBL/GenBank/DDBJ databases">
        <title>Draft genome of Scalindua rubra, obtained from a brine-seawater interface in the Red Sea, sheds light on salt adaptation in anammox bacteria.</title>
        <authorList>
            <person name="Speth D.R."/>
            <person name="Lagkouvardos I."/>
            <person name="Wang Y."/>
            <person name="Qian P.-Y."/>
            <person name="Dutilh B.E."/>
            <person name="Jetten M.S."/>
        </authorList>
    </citation>
    <scope>NUCLEOTIDE SEQUENCE [LARGE SCALE GENOMIC DNA]</scope>
    <source>
        <strain evidence="11">BSI-1</strain>
    </source>
</reference>
<dbReference type="PANTHER" id="PTHR33571">
    <property type="entry name" value="SSL8005 PROTEIN"/>
    <property type="match status" value="1"/>
</dbReference>
<accession>A0A1E3XFH2</accession>
<proteinExistence type="inferred from homology"/>
<name>A0A1E3XFH2_9BACT</name>
<dbReference type="InterPro" id="IPR043519">
    <property type="entry name" value="NT_sf"/>
</dbReference>
<dbReference type="GO" id="GO:0016779">
    <property type="term" value="F:nucleotidyltransferase activity"/>
    <property type="evidence" value="ECO:0007669"/>
    <property type="project" value="UniProtKB-KW"/>
</dbReference>
<dbReference type="Gene3D" id="3.30.460.10">
    <property type="entry name" value="Beta Polymerase, domain 2"/>
    <property type="match status" value="1"/>
</dbReference>
<dbReference type="CDD" id="cd05403">
    <property type="entry name" value="NT_KNTase_like"/>
    <property type="match status" value="1"/>
</dbReference>
<evidence type="ECO:0000259" key="10">
    <source>
        <dbReference type="Pfam" id="PF01909"/>
    </source>
</evidence>
<dbReference type="InterPro" id="IPR002934">
    <property type="entry name" value="Polymerase_NTP_transf_dom"/>
</dbReference>
<evidence type="ECO:0000313" key="12">
    <source>
        <dbReference type="Proteomes" id="UP000094056"/>
    </source>
</evidence>
<evidence type="ECO:0000256" key="7">
    <source>
        <dbReference type="ARBA" id="ARBA00022840"/>
    </source>
</evidence>